<name>A0A561DSR5_9BACI</name>
<accession>A0A561DSR5</accession>
<dbReference type="EMBL" id="VIVN01000002">
    <property type="protein sequence ID" value="TWE06401.1"/>
    <property type="molecule type" value="Genomic_DNA"/>
</dbReference>
<keyword evidence="2" id="KW-1185">Reference proteome</keyword>
<evidence type="ECO:0000313" key="1">
    <source>
        <dbReference type="EMBL" id="TWE06401.1"/>
    </source>
</evidence>
<gene>
    <name evidence="1" type="ORF">FB550_102423</name>
</gene>
<dbReference type="RefSeq" id="WP_144563157.1">
    <property type="nucleotide sequence ID" value="NZ_VIVN01000002.1"/>
</dbReference>
<sequence length="108" mass="12118">MRDLKFTDVFAVIRIIKKAEISSQARAIFAGIDKNTTEKEIGAKFLFSCLENLGQAQSEITEFLANLKGVEKSEIENLSLEETTGMIMEFMNHKGLKSFLSSVSHLMK</sequence>
<organism evidence="1 2">
    <name type="scientific">Neobacillus bataviensis</name>
    <dbReference type="NCBI Taxonomy" id="220685"/>
    <lineage>
        <taxon>Bacteria</taxon>
        <taxon>Bacillati</taxon>
        <taxon>Bacillota</taxon>
        <taxon>Bacilli</taxon>
        <taxon>Bacillales</taxon>
        <taxon>Bacillaceae</taxon>
        <taxon>Neobacillus</taxon>
    </lineage>
</organism>
<proteinExistence type="predicted"/>
<evidence type="ECO:0000313" key="2">
    <source>
        <dbReference type="Proteomes" id="UP000319671"/>
    </source>
</evidence>
<comment type="caution">
    <text evidence="1">The sequence shown here is derived from an EMBL/GenBank/DDBJ whole genome shotgun (WGS) entry which is preliminary data.</text>
</comment>
<dbReference type="Proteomes" id="UP000319671">
    <property type="component" value="Unassembled WGS sequence"/>
</dbReference>
<reference evidence="1 2" key="1">
    <citation type="submission" date="2019-06" db="EMBL/GenBank/DDBJ databases">
        <title>Sorghum-associated microbial communities from plants grown in Nebraska, USA.</title>
        <authorList>
            <person name="Schachtman D."/>
        </authorList>
    </citation>
    <scope>NUCLEOTIDE SEQUENCE [LARGE SCALE GENOMIC DNA]</scope>
    <source>
        <strain evidence="1 2">2482</strain>
    </source>
</reference>
<dbReference type="AlphaFoldDB" id="A0A561DSR5"/>
<protein>
    <submittedName>
        <fullName evidence="1">Uncharacterized protein</fullName>
    </submittedName>
</protein>